<gene>
    <name evidence="1" type="ORF">HCEG_05186</name>
</gene>
<evidence type="ECO:0000313" key="1">
    <source>
        <dbReference type="EMBL" id="EGC45971.1"/>
    </source>
</evidence>
<proteinExistence type="predicted"/>
<dbReference type="HOGENOM" id="CLU_2084158_0_0_1"/>
<evidence type="ECO:0000313" key="2">
    <source>
        <dbReference type="Proteomes" id="UP000008142"/>
    </source>
</evidence>
<name>F0UKL7_AJEC8</name>
<reference evidence="2" key="1">
    <citation type="submission" date="2008-07" db="EMBL/GenBank/DDBJ databases">
        <title>Annotation of Ajellomyces capsulatus strain H88.</title>
        <authorList>
            <person name="Champion M."/>
            <person name="Cuomo C."/>
            <person name="Ma L.-J."/>
            <person name="Henn M.R."/>
            <person name="Sil A."/>
            <person name="Goldman B."/>
            <person name="Young S.K."/>
            <person name="Kodira C.D."/>
            <person name="Zeng Q."/>
            <person name="Koehrsen M."/>
            <person name="Alvarado L."/>
            <person name="Berlin A."/>
            <person name="Borenstein D."/>
            <person name="Chen Z."/>
            <person name="Engels R."/>
            <person name="Freedman E."/>
            <person name="Gellesch M."/>
            <person name="Goldberg J."/>
            <person name="Griggs A."/>
            <person name="Gujja S."/>
            <person name="Heiman D."/>
            <person name="Hepburn T."/>
            <person name="Howarth C."/>
            <person name="Jen D."/>
            <person name="Larson L."/>
            <person name="Lewis B."/>
            <person name="Mehta T."/>
            <person name="Park D."/>
            <person name="Pearson M."/>
            <person name="Roberts A."/>
            <person name="Saif S."/>
            <person name="Shea T."/>
            <person name="Shenoy N."/>
            <person name="Sisk P."/>
            <person name="Stolte C."/>
            <person name="Sykes S."/>
            <person name="Walk T."/>
            <person name="White J."/>
            <person name="Yandava C."/>
            <person name="Klein B."/>
            <person name="McEwen J.G."/>
            <person name="Puccia R."/>
            <person name="Goldman G.H."/>
            <person name="Felipe M.S."/>
            <person name="Nino-Vega G."/>
            <person name="San-Blas G."/>
            <person name="Taylor J."/>
            <person name="Mendoza L."/>
            <person name="Galagan J."/>
            <person name="Nusbaum C."/>
            <person name="Birren B."/>
        </authorList>
    </citation>
    <scope>NUCLEOTIDE SEQUENCE [LARGE SCALE GENOMIC DNA]</scope>
    <source>
        <strain evidence="2">H88</strain>
    </source>
</reference>
<dbReference type="EMBL" id="DS990639">
    <property type="protein sequence ID" value="EGC45971.1"/>
    <property type="molecule type" value="Genomic_DNA"/>
</dbReference>
<protein>
    <submittedName>
        <fullName evidence="1">Predicted protein</fullName>
    </submittedName>
</protein>
<dbReference type="AlphaFoldDB" id="F0UKL7"/>
<accession>F0UKL7</accession>
<dbReference type="Proteomes" id="UP000008142">
    <property type="component" value="Unassembled WGS sequence"/>
</dbReference>
<sequence length="117" mass="13679">MDVTRRRRIRELGKAEFHMETLGRKRNEDDKCTTVLEIEGKEATKRHRNKKDKRRYNVVGDRAAKAGAPGAALKSLERKNKLKVRKEGDKNFTKPFQHTYMNSINHAWCVSSDMNFM</sequence>
<organism evidence="2">
    <name type="scientific">Ajellomyces capsulatus (strain H88)</name>
    <name type="common">Darling's disease fungus</name>
    <name type="synonym">Histoplasma capsulatum</name>
    <dbReference type="NCBI Taxonomy" id="544711"/>
    <lineage>
        <taxon>Eukaryota</taxon>
        <taxon>Fungi</taxon>
        <taxon>Dikarya</taxon>
        <taxon>Ascomycota</taxon>
        <taxon>Pezizomycotina</taxon>
        <taxon>Eurotiomycetes</taxon>
        <taxon>Eurotiomycetidae</taxon>
        <taxon>Onygenales</taxon>
        <taxon>Ajellomycetaceae</taxon>
        <taxon>Histoplasma</taxon>
    </lineage>
</organism>